<reference evidence="10 11" key="1">
    <citation type="submission" date="2017-03" db="EMBL/GenBank/DDBJ databases">
        <title>Complete genome sequence of Candidatus 'Thiodictyon syntrophicum' sp. nov. strain Cad16T, a photolithoautotroph purple sulfur bacterium isolated from an alpine meromictic lake.</title>
        <authorList>
            <person name="Luedin S.M."/>
            <person name="Pothier J.F."/>
            <person name="Danza F."/>
            <person name="Storelli N."/>
            <person name="Wittwer M."/>
            <person name="Tonolla M."/>
        </authorList>
    </citation>
    <scope>NUCLEOTIDE SEQUENCE [LARGE SCALE GENOMIC DNA]</scope>
    <source>
        <strain evidence="10 11">Cad16T</strain>
    </source>
</reference>
<keyword evidence="7 9" id="KW-0808">Transferase</keyword>
<evidence type="ECO:0000256" key="6">
    <source>
        <dbReference type="ARBA" id="ARBA00022603"/>
    </source>
</evidence>
<dbReference type="PANTHER" id="PTHR10259:SF11">
    <property type="entry name" value="THIOPURINE S-METHYLTRANSFERASE"/>
    <property type="match status" value="1"/>
</dbReference>
<proteinExistence type="inferred from homology"/>
<dbReference type="NCBIfam" id="NF009732">
    <property type="entry name" value="PRK13255.1"/>
    <property type="match status" value="1"/>
</dbReference>
<dbReference type="PANTHER" id="PTHR10259">
    <property type="entry name" value="THIOPURINE S-METHYLTRANSFERASE"/>
    <property type="match status" value="1"/>
</dbReference>
<dbReference type="AlphaFoldDB" id="A0A2K8U4Y1"/>
<dbReference type="NCBIfam" id="TIGR03840">
    <property type="entry name" value="TMPT_Se_Te"/>
    <property type="match status" value="1"/>
</dbReference>
<evidence type="ECO:0000256" key="8">
    <source>
        <dbReference type="ARBA" id="ARBA00022691"/>
    </source>
</evidence>
<keyword evidence="5 9" id="KW-0963">Cytoplasm</keyword>
<feature type="binding site" evidence="9">
    <location>
        <position position="45"/>
    </location>
    <ligand>
        <name>S-adenosyl-L-methionine</name>
        <dbReference type="ChEBI" id="CHEBI:59789"/>
    </ligand>
</feature>
<dbReference type="InterPro" id="IPR025835">
    <property type="entry name" value="Thiopurine_S-MeTrfase"/>
</dbReference>
<dbReference type="GO" id="GO:0010038">
    <property type="term" value="P:response to metal ion"/>
    <property type="evidence" value="ECO:0007669"/>
    <property type="project" value="InterPro"/>
</dbReference>
<dbReference type="HAMAP" id="MF_00812">
    <property type="entry name" value="Thiopur_methtran"/>
    <property type="match status" value="1"/>
</dbReference>
<protein>
    <recommendedName>
        <fullName evidence="4 9">Thiopurine S-methyltransferase</fullName>
        <ecNumber evidence="4 9">2.1.1.67</ecNumber>
    </recommendedName>
    <alternativeName>
        <fullName evidence="9">Thiopurine methyltransferase</fullName>
    </alternativeName>
</protein>
<evidence type="ECO:0000313" key="10">
    <source>
        <dbReference type="EMBL" id="AUB80595.1"/>
    </source>
</evidence>
<evidence type="ECO:0000256" key="4">
    <source>
        <dbReference type="ARBA" id="ARBA00011905"/>
    </source>
</evidence>
<evidence type="ECO:0000313" key="11">
    <source>
        <dbReference type="Proteomes" id="UP000232638"/>
    </source>
</evidence>
<dbReference type="InterPro" id="IPR022474">
    <property type="entry name" value="Thiopur_S-MeTfrase_Se/Te_detox"/>
</dbReference>
<evidence type="ECO:0000256" key="3">
    <source>
        <dbReference type="ARBA" id="ARBA00008145"/>
    </source>
</evidence>
<keyword evidence="11" id="KW-1185">Reference proteome</keyword>
<keyword evidence="8 9" id="KW-0949">S-adenosyl-L-methionine</keyword>
<dbReference type="SUPFAM" id="SSF53335">
    <property type="entry name" value="S-adenosyl-L-methionine-dependent methyltransferases"/>
    <property type="match status" value="1"/>
</dbReference>
<dbReference type="PIRSF" id="PIRSF023956">
    <property type="entry name" value="Thiopurine_S-methyltransferase"/>
    <property type="match status" value="1"/>
</dbReference>
<accession>A0A2K8U4Y1</accession>
<dbReference type="Gene3D" id="3.40.50.150">
    <property type="entry name" value="Vaccinia Virus protein VP39"/>
    <property type="match status" value="1"/>
</dbReference>
<gene>
    <name evidence="9" type="primary">tpm</name>
    <name evidence="10" type="ORF">THSYN_06280</name>
</gene>
<comment type="catalytic activity">
    <reaction evidence="1 9">
        <text>S-adenosyl-L-methionine + a thiopurine = S-adenosyl-L-homocysteine + a thiopurine S-methylether.</text>
        <dbReference type="EC" id="2.1.1.67"/>
    </reaction>
</comment>
<comment type="subcellular location">
    <subcellularLocation>
        <location evidence="2 9">Cytoplasm</location>
    </subcellularLocation>
</comment>
<feature type="binding site" evidence="9">
    <location>
        <position position="66"/>
    </location>
    <ligand>
        <name>S-adenosyl-L-methionine</name>
        <dbReference type="ChEBI" id="CHEBI:59789"/>
    </ligand>
</feature>
<dbReference type="OrthoDB" id="9778208at2"/>
<dbReference type="InterPro" id="IPR008854">
    <property type="entry name" value="TPMT"/>
</dbReference>
<dbReference type="FunFam" id="3.40.50.150:FF:000101">
    <property type="entry name" value="Thiopurine S-methyltransferase"/>
    <property type="match status" value="1"/>
</dbReference>
<dbReference type="EC" id="2.1.1.67" evidence="4 9"/>
<evidence type="ECO:0000256" key="1">
    <source>
        <dbReference type="ARBA" id="ARBA00000903"/>
    </source>
</evidence>
<dbReference type="Proteomes" id="UP000232638">
    <property type="component" value="Chromosome"/>
</dbReference>
<dbReference type="Pfam" id="PF05724">
    <property type="entry name" value="TPMT"/>
    <property type="match status" value="1"/>
</dbReference>
<feature type="binding site" evidence="9">
    <location>
        <position position="123"/>
    </location>
    <ligand>
        <name>S-adenosyl-L-methionine</name>
        <dbReference type="ChEBI" id="CHEBI:59789"/>
    </ligand>
</feature>
<organism evidence="10 11">
    <name type="scientific">Candidatus Thiodictyon syntrophicum</name>
    <dbReference type="NCBI Taxonomy" id="1166950"/>
    <lineage>
        <taxon>Bacteria</taxon>
        <taxon>Pseudomonadati</taxon>
        <taxon>Pseudomonadota</taxon>
        <taxon>Gammaproteobacteria</taxon>
        <taxon>Chromatiales</taxon>
        <taxon>Chromatiaceae</taxon>
        <taxon>Thiodictyon</taxon>
    </lineage>
</organism>
<dbReference type="GO" id="GO:0032259">
    <property type="term" value="P:methylation"/>
    <property type="evidence" value="ECO:0007669"/>
    <property type="project" value="UniProtKB-KW"/>
</dbReference>
<dbReference type="InterPro" id="IPR029063">
    <property type="entry name" value="SAM-dependent_MTases_sf"/>
</dbReference>
<comment type="similarity">
    <text evidence="3 9">Belongs to the class I-like SAM-binding methyltransferase superfamily. TPMT family.</text>
</comment>
<evidence type="ECO:0000256" key="7">
    <source>
        <dbReference type="ARBA" id="ARBA00022679"/>
    </source>
</evidence>
<dbReference type="GO" id="GO:0005737">
    <property type="term" value="C:cytoplasm"/>
    <property type="evidence" value="ECO:0007669"/>
    <property type="project" value="UniProtKB-SubCell"/>
</dbReference>
<feature type="binding site" evidence="9">
    <location>
        <position position="10"/>
    </location>
    <ligand>
        <name>S-adenosyl-L-methionine</name>
        <dbReference type="ChEBI" id="CHEBI:59789"/>
    </ligand>
</feature>
<dbReference type="RefSeq" id="WP_100918391.1">
    <property type="nucleotide sequence ID" value="NZ_CP020370.1"/>
</dbReference>
<name>A0A2K8U4Y1_9GAMM</name>
<dbReference type="KEGG" id="tsy:THSYN_06280"/>
<dbReference type="GO" id="GO:0008119">
    <property type="term" value="F:thiopurine S-methyltransferase activity"/>
    <property type="evidence" value="ECO:0007669"/>
    <property type="project" value="UniProtKB-UniRule"/>
</dbReference>
<evidence type="ECO:0000256" key="9">
    <source>
        <dbReference type="HAMAP-Rule" id="MF_00812"/>
    </source>
</evidence>
<keyword evidence="6 9" id="KW-0489">Methyltransferase</keyword>
<sequence>MQPSFWHERWERAEIGFHQQDPNALLAQFWSRLALPTGQRVLVPLCGKSLDLLWLAGEGHPVTGVELSQVAVEAFFQEQGLCPTRRGSGAIEVWEVDEIRILCGDFFDLAPHQVADCAAVYDRAALIALPPPMRERYARQLDAILPPAIQMLLVTLEYDQGLRPGPPFAVDEAQVRALYEPAYAVEILYSRDALAENSAWRAQGLTWLHEKVYRLARRGP</sequence>
<dbReference type="EMBL" id="CP020370">
    <property type="protein sequence ID" value="AUB80595.1"/>
    <property type="molecule type" value="Genomic_DNA"/>
</dbReference>
<evidence type="ECO:0000256" key="2">
    <source>
        <dbReference type="ARBA" id="ARBA00004496"/>
    </source>
</evidence>
<evidence type="ECO:0000256" key="5">
    <source>
        <dbReference type="ARBA" id="ARBA00022490"/>
    </source>
</evidence>
<dbReference type="PROSITE" id="PS51585">
    <property type="entry name" value="SAM_MT_TPMT"/>
    <property type="match status" value="1"/>
</dbReference>